<feature type="domain" description="Amidase" evidence="1">
    <location>
        <begin position="25"/>
        <end position="460"/>
    </location>
</feature>
<keyword evidence="3" id="KW-1185">Reference proteome</keyword>
<dbReference type="SUPFAM" id="SSF75304">
    <property type="entry name" value="Amidase signature (AS) enzymes"/>
    <property type="match status" value="1"/>
</dbReference>
<reference evidence="2 3" key="1">
    <citation type="journal article" date="2014" name="Nature">
        <title>An environmental bacterial taxon with a large and distinct metabolic repertoire.</title>
        <authorList>
            <person name="Wilson M.C."/>
            <person name="Mori T."/>
            <person name="Ruckert C."/>
            <person name="Uria A.R."/>
            <person name="Helf M.J."/>
            <person name="Takada K."/>
            <person name="Gernert C."/>
            <person name="Steffens U.A."/>
            <person name="Heycke N."/>
            <person name="Schmitt S."/>
            <person name="Rinke C."/>
            <person name="Helfrich E.J."/>
            <person name="Brachmann A.O."/>
            <person name="Gurgui C."/>
            <person name="Wakimoto T."/>
            <person name="Kracht M."/>
            <person name="Crusemann M."/>
            <person name="Hentschel U."/>
            <person name="Abe I."/>
            <person name="Matsunaga S."/>
            <person name="Kalinowski J."/>
            <person name="Takeyama H."/>
            <person name="Piel J."/>
        </authorList>
    </citation>
    <scope>NUCLEOTIDE SEQUENCE [LARGE SCALE GENOMIC DNA]</scope>
    <source>
        <strain evidence="3">TSY1</strain>
    </source>
</reference>
<dbReference type="Pfam" id="PF01425">
    <property type="entry name" value="Amidase"/>
    <property type="match status" value="1"/>
</dbReference>
<dbReference type="HOGENOM" id="CLU_009600_0_4_7"/>
<dbReference type="PANTHER" id="PTHR43372">
    <property type="entry name" value="FATTY-ACID AMIDE HYDROLASE"/>
    <property type="match status" value="1"/>
</dbReference>
<dbReference type="InterPro" id="IPR052739">
    <property type="entry name" value="FAAH2"/>
</dbReference>
<dbReference type="AlphaFoldDB" id="W4LS52"/>
<evidence type="ECO:0000259" key="1">
    <source>
        <dbReference type="Pfam" id="PF01425"/>
    </source>
</evidence>
<comment type="caution">
    <text evidence="2">The sequence shown here is derived from an EMBL/GenBank/DDBJ whole genome shotgun (WGS) entry which is preliminary data.</text>
</comment>
<protein>
    <recommendedName>
        <fullName evidence="1">Amidase domain-containing protein</fullName>
    </recommendedName>
</protein>
<dbReference type="PANTHER" id="PTHR43372:SF4">
    <property type="entry name" value="FATTY-ACID AMIDE HYDROLASE 2"/>
    <property type="match status" value="1"/>
</dbReference>
<dbReference type="InterPro" id="IPR023631">
    <property type="entry name" value="Amidase_dom"/>
</dbReference>
<accession>W4LS52</accession>
<dbReference type="GO" id="GO:0012505">
    <property type="term" value="C:endomembrane system"/>
    <property type="evidence" value="ECO:0007669"/>
    <property type="project" value="TreeGrafter"/>
</dbReference>
<name>W4LS52_ENTF1</name>
<proteinExistence type="predicted"/>
<evidence type="ECO:0000313" key="3">
    <source>
        <dbReference type="Proteomes" id="UP000019141"/>
    </source>
</evidence>
<organism evidence="2 3">
    <name type="scientific">Entotheonella factor</name>
    <dbReference type="NCBI Taxonomy" id="1429438"/>
    <lineage>
        <taxon>Bacteria</taxon>
        <taxon>Pseudomonadati</taxon>
        <taxon>Nitrospinota/Tectimicrobiota group</taxon>
        <taxon>Candidatus Tectimicrobiota</taxon>
        <taxon>Candidatus Entotheonellia</taxon>
        <taxon>Candidatus Entotheonellales</taxon>
        <taxon>Candidatus Entotheonellaceae</taxon>
        <taxon>Candidatus Entotheonella</taxon>
    </lineage>
</organism>
<dbReference type="Gene3D" id="3.90.1300.10">
    <property type="entry name" value="Amidase signature (AS) domain"/>
    <property type="match status" value="1"/>
</dbReference>
<dbReference type="PATRIC" id="fig|1429438.4.peg.2412"/>
<dbReference type="EMBL" id="AZHW01000364">
    <property type="protein sequence ID" value="ETX00232.1"/>
    <property type="molecule type" value="Genomic_DNA"/>
</dbReference>
<dbReference type="Proteomes" id="UP000019141">
    <property type="component" value="Unassembled WGS sequence"/>
</dbReference>
<evidence type="ECO:0000313" key="2">
    <source>
        <dbReference type="EMBL" id="ETX00232.1"/>
    </source>
</evidence>
<gene>
    <name evidence="2" type="ORF">ETSY1_11990</name>
</gene>
<sequence length="479" mass="52214">MTIDYYSTATAMLEALHHRQISSLELVDMHIARIEELDGTLNAIPVRSFDRARQAAKQADERMAAGDTAPLLGLPMTLKESTLAADLPQSAGIPNFKDYRPAVDGPVAASVFQAGACLLGKTNIPYALADWQADSTIYGRTNNPWDLSRTPGGSTGGGGAALAAGMTPLEVGSDIGGSIRVPAAYCGVYGHRPSETAIPKSGGFPKADLPNPTLLMSVQGPLARSAVDLELLFNVLIGPEPGEDVGWKLDLPAARHQRLADFRVALLPPPMEVRASNRMQARLEALASWLSRQGTHVAEAAPAFDMEDYYKDYLRLLAAMATIDLPREEREAQAAKLRKTGDPFDLAEADGYDMDAVAYCMLVSRRERARIAWRDFFRDWDVVLAPMALDVAFSHQEAPEEERFLTVDDRVLPYETMLLYAMPAIFAGQPSTAFAGGLSEEGLPLGLQAVGPYLEDRTTLKFVQLIEEAWYQFEPPPGY</sequence>
<dbReference type="InterPro" id="IPR036928">
    <property type="entry name" value="AS_sf"/>
</dbReference>